<evidence type="ECO:0000313" key="3">
    <source>
        <dbReference type="Proteomes" id="UP000030960"/>
    </source>
</evidence>
<dbReference type="CDD" id="cd07344">
    <property type="entry name" value="M48_yhfN_like"/>
    <property type="match status" value="1"/>
</dbReference>
<accession>A0A0B3SQB9</accession>
<keyword evidence="2" id="KW-0645">Protease</keyword>
<reference evidence="2 3" key="1">
    <citation type="submission" date="2014-10" db="EMBL/GenBank/DDBJ databases">
        <title>Genome sequence of Ponticoccus sp. strain UMTAT08 isolated from clonal culture of toxic dinoflagellate Alexandrium tamiyavanichii.</title>
        <authorList>
            <person name="Gan H.Y."/>
            <person name="Muhd D.-D."/>
            <person name="Mohd Noor M.E."/>
            <person name="Yeong Y.S."/>
            <person name="Usup G."/>
        </authorList>
    </citation>
    <scope>NUCLEOTIDE SEQUENCE [LARGE SCALE GENOMIC DNA]</scope>
    <source>
        <strain evidence="2 3">UMTAT08</strain>
    </source>
</reference>
<dbReference type="PATRIC" id="fig|1515334.3.peg.2670"/>
<protein>
    <submittedName>
        <fullName evidence="2">Zinc metalloprotease</fullName>
    </submittedName>
</protein>
<dbReference type="InterPro" id="IPR053136">
    <property type="entry name" value="UTP_pyrophosphatase-like"/>
</dbReference>
<gene>
    <name evidence="2" type="ORF">OA50_02652</name>
</gene>
<dbReference type="PANTHER" id="PTHR30399:SF1">
    <property type="entry name" value="UTP PYROPHOSPHATASE"/>
    <property type="match status" value="1"/>
</dbReference>
<dbReference type="RefSeq" id="WP_043142150.1">
    <property type="nucleotide sequence ID" value="NZ_JSUQ01000010.1"/>
</dbReference>
<dbReference type="EMBL" id="JSUQ01000010">
    <property type="protein sequence ID" value="KHQ52619.1"/>
    <property type="molecule type" value="Genomic_DNA"/>
</dbReference>
<keyword evidence="2" id="KW-0482">Metalloprotease</keyword>
<name>A0A0B3SQB9_9RHOB</name>
<keyword evidence="2" id="KW-0378">Hydrolase</keyword>
<dbReference type="Pfam" id="PF01863">
    <property type="entry name" value="YgjP-like"/>
    <property type="match status" value="1"/>
</dbReference>
<dbReference type="GO" id="GO:0008237">
    <property type="term" value="F:metallopeptidase activity"/>
    <property type="evidence" value="ECO:0007669"/>
    <property type="project" value="UniProtKB-KW"/>
</dbReference>
<evidence type="ECO:0000259" key="1">
    <source>
        <dbReference type="Pfam" id="PF01863"/>
    </source>
</evidence>
<proteinExistence type="predicted"/>
<dbReference type="OrthoDB" id="9795402at2"/>
<sequence length="229" mass="25869">MGQITLAGNPPVAVVLRRSARARRLSLRISQLDGRVTLTLPQKVPEAEGLAFLRSKEIWLRGHLAGVSGPVAVGPGARVPVEGVMHEIRGGSGRQVRQADGVLLVPGPEERMAARLKGWLRTRARDRLAEASDRYSARLGRDYSRLTLRDTRSRWGSCTHDGGLMYSWRLILGHPEVLDYVAAHEVAHLRHMDHSPAFWRQVEALYGDWRSPRKWLKEHGAELHRYRFD</sequence>
<organism evidence="2 3">
    <name type="scientific">Mameliella alba</name>
    <dbReference type="NCBI Taxonomy" id="561184"/>
    <lineage>
        <taxon>Bacteria</taxon>
        <taxon>Pseudomonadati</taxon>
        <taxon>Pseudomonadota</taxon>
        <taxon>Alphaproteobacteria</taxon>
        <taxon>Rhodobacterales</taxon>
        <taxon>Roseobacteraceae</taxon>
        <taxon>Mameliella</taxon>
    </lineage>
</organism>
<comment type="caution">
    <text evidence="2">The sequence shown here is derived from an EMBL/GenBank/DDBJ whole genome shotgun (WGS) entry which is preliminary data.</text>
</comment>
<dbReference type="GO" id="GO:0006508">
    <property type="term" value="P:proteolysis"/>
    <property type="evidence" value="ECO:0007669"/>
    <property type="project" value="UniProtKB-KW"/>
</dbReference>
<dbReference type="PANTHER" id="PTHR30399">
    <property type="entry name" value="UNCHARACTERIZED PROTEIN YGJP"/>
    <property type="match status" value="1"/>
</dbReference>
<dbReference type="Proteomes" id="UP000030960">
    <property type="component" value="Unassembled WGS sequence"/>
</dbReference>
<dbReference type="Gene3D" id="3.30.2010.10">
    <property type="entry name" value="Metalloproteases ('zincins'), catalytic domain"/>
    <property type="match status" value="1"/>
</dbReference>
<dbReference type="InterPro" id="IPR002725">
    <property type="entry name" value="YgjP-like_metallopeptidase"/>
</dbReference>
<feature type="domain" description="YgjP-like metallopeptidase" evidence="1">
    <location>
        <begin position="23"/>
        <end position="219"/>
    </location>
</feature>
<dbReference type="AlphaFoldDB" id="A0A0B3SQB9"/>
<evidence type="ECO:0000313" key="2">
    <source>
        <dbReference type="EMBL" id="KHQ52619.1"/>
    </source>
</evidence>
<keyword evidence="3" id="KW-1185">Reference proteome</keyword>
<dbReference type="STRING" id="561184.SAMN05216376_108195"/>